<comment type="similarity">
    <text evidence="5">Belongs to the NtaA/SnaA/DszA monooxygenase family.</text>
</comment>
<dbReference type="Proteomes" id="UP000433493">
    <property type="component" value="Unassembled WGS sequence"/>
</dbReference>
<dbReference type="NCBIfam" id="TIGR03860">
    <property type="entry name" value="FMN_nitrolo"/>
    <property type="match status" value="1"/>
</dbReference>
<dbReference type="EC" id="1.14.-.-" evidence="8"/>
<evidence type="ECO:0000256" key="2">
    <source>
        <dbReference type="ARBA" id="ARBA00022643"/>
    </source>
</evidence>
<evidence type="ECO:0000256" key="3">
    <source>
        <dbReference type="ARBA" id="ARBA00023002"/>
    </source>
</evidence>
<feature type="binding site" evidence="6">
    <location>
        <position position="97"/>
    </location>
    <ligand>
        <name>FMN</name>
        <dbReference type="ChEBI" id="CHEBI:58210"/>
    </ligand>
</feature>
<keyword evidence="2 6" id="KW-0288">FMN</keyword>
<keyword evidence="9" id="KW-1185">Reference proteome</keyword>
<dbReference type="PANTHER" id="PTHR30011">
    <property type="entry name" value="ALKANESULFONATE MONOOXYGENASE-RELATED"/>
    <property type="match status" value="1"/>
</dbReference>
<evidence type="ECO:0000256" key="4">
    <source>
        <dbReference type="ARBA" id="ARBA00023033"/>
    </source>
</evidence>
<accession>A0A7J5B963</accession>
<dbReference type="GO" id="GO:0016705">
    <property type="term" value="F:oxidoreductase activity, acting on paired donors, with incorporation or reduction of molecular oxygen"/>
    <property type="evidence" value="ECO:0007669"/>
    <property type="project" value="InterPro"/>
</dbReference>
<dbReference type="AlphaFoldDB" id="A0A7J5B963"/>
<comment type="caution">
    <text evidence="8">The sequence shown here is derived from an EMBL/GenBank/DDBJ whole genome shotgun (WGS) entry which is preliminary data.</text>
</comment>
<evidence type="ECO:0000256" key="5">
    <source>
        <dbReference type="ARBA" id="ARBA00033748"/>
    </source>
</evidence>
<reference evidence="8 9" key="1">
    <citation type="submission" date="2019-09" db="EMBL/GenBank/DDBJ databases">
        <title>Phylogeny of genus Pseudoclavibacter and closely related genus.</title>
        <authorList>
            <person name="Li Y."/>
        </authorList>
    </citation>
    <scope>NUCLEOTIDE SEQUENCE [LARGE SCALE GENOMIC DNA]</scope>
    <source>
        <strain evidence="8 9">KCTC 13959</strain>
    </source>
</reference>
<feature type="binding site" evidence="6">
    <location>
        <position position="151"/>
    </location>
    <ligand>
        <name>FMN</name>
        <dbReference type="ChEBI" id="CHEBI:58210"/>
    </ligand>
</feature>
<dbReference type="InterPro" id="IPR016215">
    <property type="entry name" value="NTA_MOA"/>
</dbReference>
<evidence type="ECO:0000256" key="6">
    <source>
        <dbReference type="PIRSR" id="PIRSR000337-1"/>
    </source>
</evidence>
<dbReference type="InterPro" id="IPR011251">
    <property type="entry name" value="Luciferase-like_dom"/>
</dbReference>
<evidence type="ECO:0000313" key="9">
    <source>
        <dbReference type="Proteomes" id="UP000433493"/>
    </source>
</evidence>
<proteinExistence type="inferred from homology"/>
<dbReference type="PANTHER" id="PTHR30011:SF16">
    <property type="entry name" value="C2H2 FINGER DOMAIN TRANSCRIPTION FACTOR (EUROFUNG)-RELATED"/>
    <property type="match status" value="1"/>
</dbReference>
<keyword evidence="3 8" id="KW-0560">Oxidoreductase</keyword>
<evidence type="ECO:0000256" key="1">
    <source>
        <dbReference type="ARBA" id="ARBA00022630"/>
    </source>
</evidence>
<dbReference type="InterPro" id="IPR036661">
    <property type="entry name" value="Luciferase-like_sf"/>
</dbReference>
<name>A0A7J5B963_9MICO</name>
<dbReference type="InterPro" id="IPR051260">
    <property type="entry name" value="Diverse_substr_monoxygenases"/>
</dbReference>
<protein>
    <submittedName>
        <fullName evidence="8">NtaA/DmoA family FMN-dependent monooxygenase</fullName>
        <ecNumber evidence="8">1.14.-.-</ecNumber>
    </submittedName>
</protein>
<dbReference type="OrthoDB" id="3265338at2"/>
<dbReference type="EMBL" id="WBKB01000006">
    <property type="protein sequence ID" value="KAB1642151.1"/>
    <property type="molecule type" value="Genomic_DNA"/>
</dbReference>
<dbReference type="PIRSF" id="PIRSF000337">
    <property type="entry name" value="NTA_MOA"/>
    <property type="match status" value="1"/>
</dbReference>
<dbReference type="SUPFAM" id="SSF51679">
    <property type="entry name" value="Bacterial luciferase-like"/>
    <property type="match status" value="1"/>
</dbReference>
<dbReference type="Gene3D" id="3.20.20.30">
    <property type="entry name" value="Luciferase-like domain"/>
    <property type="match status" value="1"/>
</dbReference>
<evidence type="ECO:0000259" key="7">
    <source>
        <dbReference type="Pfam" id="PF00296"/>
    </source>
</evidence>
<evidence type="ECO:0000313" key="8">
    <source>
        <dbReference type="EMBL" id="KAB1642151.1"/>
    </source>
</evidence>
<feature type="binding site" evidence="6">
    <location>
        <position position="205"/>
    </location>
    <ligand>
        <name>FMN</name>
        <dbReference type="ChEBI" id="CHEBI:58210"/>
    </ligand>
</feature>
<feature type="binding site" evidence="6">
    <location>
        <position position="60"/>
    </location>
    <ligand>
        <name>FMN</name>
        <dbReference type="ChEBI" id="CHEBI:58210"/>
    </ligand>
</feature>
<dbReference type="GO" id="GO:0004497">
    <property type="term" value="F:monooxygenase activity"/>
    <property type="evidence" value="ECO:0007669"/>
    <property type="project" value="UniProtKB-KW"/>
</dbReference>
<sequence length="430" mass="47190">MSESQTGHVLLGINALVLGYVPSAWKSNRLQPNSAFDADYWTQIGKTAERGTLDAVFLADGPFLGDPSYDANAAKFDPTVLWTHVAQATEHIGLISTATTSFNDPYELARRILTADYLSGGRAGWNLVTTNSAASAANYGLTELPTREDRYGRANEFADIVVGLWDSARTGERFRYEGKYLSIDATLEAPISAQGRPIIFQAGGSGPGRQIAGKLADGVFAAEITKESAIQHYREVKEAAIEYGRAPQDVKILPGLLVTLGSTEEEAKRRIDELYDSSPASYSLGWLSRTIGYDASTLPLDEPFPDWLLNSELDANSRLGSVGFRQSIFEQIRQTKPTVREYLKRTRYQGSGHGGFVGTPEQLADRIEDWFRLGAVDGFNLQPDVLLESLEVIVDGVVPILRKRGLYRHEYETNTLRGHFASTSRATVGA</sequence>
<organism evidence="8 9">
    <name type="scientific">Gulosibacter chungangensis</name>
    <dbReference type="NCBI Taxonomy" id="979746"/>
    <lineage>
        <taxon>Bacteria</taxon>
        <taxon>Bacillati</taxon>
        <taxon>Actinomycetota</taxon>
        <taxon>Actinomycetes</taxon>
        <taxon>Micrococcales</taxon>
        <taxon>Microbacteriaceae</taxon>
        <taxon>Gulosibacter</taxon>
    </lineage>
</organism>
<feature type="domain" description="Luciferase-like" evidence="7">
    <location>
        <begin position="34"/>
        <end position="375"/>
    </location>
</feature>
<dbReference type="Pfam" id="PF00296">
    <property type="entry name" value="Bac_luciferase"/>
    <property type="match status" value="1"/>
</dbReference>
<keyword evidence="4 8" id="KW-0503">Monooxygenase</keyword>
<gene>
    <name evidence="8" type="ORF">F8O05_10010</name>
</gene>
<keyword evidence="1 6" id="KW-0285">Flavoprotein</keyword>
<dbReference type="RefSeq" id="WP_158052606.1">
    <property type="nucleotide sequence ID" value="NZ_WBKB01000006.1"/>
</dbReference>